<dbReference type="PANTHER" id="PTHR10183">
    <property type="entry name" value="CALPAIN"/>
    <property type="match status" value="1"/>
</dbReference>
<reference evidence="12" key="1">
    <citation type="submission" date="2021-02" db="EMBL/GenBank/DDBJ databases">
        <authorList>
            <person name="Nowell W R."/>
        </authorList>
    </citation>
    <scope>NUCLEOTIDE SEQUENCE</scope>
</reference>
<dbReference type="SUPFAM" id="SSF54928">
    <property type="entry name" value="RNA-binding domain, RBD"/>
    <property type="match status" value="1"/>
</dbReference>
<dbReference type="Pfam" id="PF01067">
    <property type="entry name" value="Calpain_III"/>
    <property type="match status" value="1"/>
</dbReference>
<evidence type="ECO:0000313" key="12">
    <source>
        <dbReference type="EMBL" id="CAF4131287.1"/>
    </source>
</evidence>
<dbReference type="InterPro" id="IPR022682">
    <property type="entry name" value="Calpain_domain_III"/>
</dbReference>
<dbReference type="Pfam" id="PF00076">
    <property type="entry name" value="RRM_1"/>
    <property type="match status" value="1"/>
</dbReference>
<evidence type="ECO:0000256" key="2">
    <source>
        <dbReference type="ARBA" id="ARBA00008557"/>
    </source>
</evidence>
<evidence type="ECO:0000259" key="10">
    <source>
        <dbReference type="PROSITE" id="PS50102"/>
    </source>
</evidence>
<dbReference type="Gene3D" id="2.60.120.380">
    <property type="match status" value="1"/>
</dbReference>
<evidence type="ECO:0000256" key="1">
    <source>
        <dbReference type="ARBA" id="ARBA00007623"/>
    </source>
</evidence>
<dbReference type="EMBL" id="CAJOBB010005525">
    <property type="protein sequence ID" value="CAF4131287.1"/>
    <property type="molecule type" value="Genomic_DNA"/>
</dbReference>
<dbReference type="Gene3D" id="3.30.70.330">
    <property type="match status" value="1"/>
</dbReference>
<name>A0A819WXV5_9BILA</name>
<dbReference type="SUPFAM" id="SSF54001">
    <property type="entry name" value="Cysteine proteinases"/>
    <property type="match status" value="1"/>
</dbReference>
<evidence type="ECO:0000256" key="3">
    <source>
        <dbReference type="ARBA" id="ARBA00022670"/>
    </source>
</evidence>
<dbReference type="InterPro" id="IPR001300">
    <property type="entry name" value="Peptidase_C2_calpain_cat"/>
</dbReference>
<feature type="active site" evidence="6 8">
    <location>
        <position position="84"/>
    </location>
</feature>
<evidence type="ECO:0000256" key="9">
    <source>
        <dbReference type="SAM" id="MobiDB-lite"/>
    </source>
</evidence>
<evidence type="ECO:0000313" key="13">
    <source>
        <dbReference type="Proteomes" id="UP000663868"/>
    </source>
</evidence>
<dbReference type="PROSITE" id="PS50102">
    <property type="entry name" value="RRM"/>
    <property type="match status" value="1"/>
</dbReference>
<feature type="active site" evidence="6 8">
    <location>
        <position position="238"/>
    </location>
</feature>
<dbReference type="PRINTS" id="PR00704">
    <property type="entry name" value="CALPAIN"/>
</dbReference>
<evidence type="ECO:0000256" key="4">
    <source>
        <dbReference type="ARBA" id="ARBA00022801"/>
    </source>
</evidence>
<dbReference type="SUPFAM" id="SSF49758">
    <property type="entry name" value="Calpain large subunit, middle domain (domain III)"/>
    <property type="match status" value="1"/>
</dbReference>
<feature type="domain" description="Calpain catalytic" evidence="11">
    <location>
        <begin position="26"/>
        <end position="323"/>
    </location>
</feature>
<proteinExistence type="inferred from homology"/>
<dbReference type="InterPro" id="IPR022683">
    <property type="entry name" value="Calpain_III"/>
</dbReference>
<dbReference type="InterPro" id="IPR035979">
    <property type="entry name" value="RBD_domain_sf"/>
</dbReference>
<dbReference type="Pfam" id="PF00648">
    <property type="entry name" value="Peptidase_C2"/>
    <property type="match status" value="1"/>
</dbReference>
<evidence type="ECO:0000256" key="5">
    <source>
        <dbReference type="ARBA" id="ARBA00022807"/>
    </source>
</evidence>
<dbReference type="AlphaFoldDB" id="A0A819WXV5"/>
<protein>
    <submittedName>
        <fullName evidence="12">Uncharacterized protein</fullName>
    </submittedName>
</protein>
<dbReference type="InterPro" id="IPR000169">
    <property type="entry name" value="Pept_cys_AS"/>
</dbReference>
<comment type="caution">
    <text evidence="12">The sequence shown here is derived from an EMBL/GenBank/DDBJ whole genome shotgun (WGS) entry which is preliminary data.</text>
</comment>
<comment type="similarity">
    <text evidence="2">Belongs to the polyadenylate-binding protein type-1 family.</text>
</comment>
<feature type="region of interest" description="Disordered" evidence="9">
    <location>
        <begin position="731"/>
        <end position="762"/>
    </location>
</feature>
<evidence type="ECO:0000256" key="7">
    <source>
        <dbReference type="PROSITE-ProRule" id="PRU00176"/>
    </source>
</evidence>
<dbReference type="InterPro" id="IPR012677">
    <property type="entry name" value="Nucleotide-bd_a/b_plait_sf"/>
</dbReference>
<keyword evidence="3 8" id="KW-0645">Protease</keyword>
<evidence type="ECO:0000256" key="8">
    <source>
        <dbReference type="PROSITE-ProRule" id="PRU00239"/>
    </source>
</evidence>
<evidence type="ECO:0000259" key="11">
    <source>
        <dbReference type="PROSITE" id="PS50203"/>
    </source>
</evidence>
<dbReference type="InterPro" id="IPR038765">
    <property type="entry name" value="Papain-like_cys_pep_sf"/>
</dbReference>
<keyword evidence="5 8" id="KW-0788">Thiol protease</keyword>
<dbReference type="PANTHER" id="PTHR10183:SF379">
    <property type="entry name" value="CALPAIN-5"/>
    <property type="match status" value="1"/>
</dbReference>
<organism evidence="12 13">
    <name type="scientific">Adineta steineri</name>
    <dbReference type="NCBI Taxonomy" id="433720"/>
    <lineage>
        <taxon>Eukaryota</taxon>
        <taxon>Metazoa</taxon>
        <taxon>Spiralia</taxon>
        <taxon>Gnathifera</taxon>
        <taxon>Rotifera</taxon>
        <taxon>Eurotatoria</taxon>
        <taxon>Bdelloidea</taxon>
        <taxon>Adinetida</taxon>
        <taxon>Adinetidae</taxon>
        <taxon>Adineta</taxon>
    </lineage>
</organism>
<dbReference type="Proteomes" id="UP000663868">
    <property type="component" value="Unassembled WGS sequence"/>
</dbReference>
<dbReference type="CDD" id="cd00044">
    <property type="entry name" value="CysPc"/>
    <property type="match status" value="1"/>
</dbReference>
<keyword evidence="7" id="KW-0694">RNA-binding</keyword>
<feature type="region of interest" description="Disordered" evidence="9">
    <location>
        <begin position="493"/>
        <end position="515"/>
    </location>
</feature>
<dbReference type="PROSITE" id="PS00139">
    <property type="entry name" value="THIOL_PROTEASE_CYS"/>
    <property type="match status" value="1"/>
</dbReference>
<dbReference type="SMART" id="SM00360">
    <property type="entry name" value="RRM"/>
    <property type="match status" value="1"/>
</dbReference>
<dbReference type="Gene3D" id="3.90.70.10">
    <property type="entry name" value="Cysteine proteinases"/>
    <property type="match status" value="1"/>
</dbReference>
<comment type="similarity">
    <text evidence="1">Belongs to the peptidase C2 family.</text>
</comment>
<dbReference type="FunFam" id="3.30.70.330:FF:000091">
    <property type="entry name" value="Polyadenylate-binding protein"/>
    <property type="match status" value="1"/>
</dbReference>
<dbReference type="CDD" id="cd12381">
    <property type="entry name" value="RRM4_I_PABPs"/>
    <property type="match status" value="1"/>
</dbReference>
<dbReference type="GO" id="GO:0004198">
    <property type="term" value="F:calcium-dependent cysteine-type endopeptidase activity"/>
    <property type="evidence" value="ECO:0007669"/>
    <property type="project" value="InterPro"/>
</dbReference>
<dbReference type="InterPro" id="IPR036213">
    <property type="entry name" value="Calpain_III_sf"/>
</dbReference>
<evidence type="ECO:0000256" key="6">
    <source>
        <dbReference type="PIRSR" id="PIRSR622684-1"/>
    </source>
</evidence>
<dbReference type="PROSITE" id="PS50203">
    <property type="entry name" value="CALPAIN_CAT"/>
    <property type="match status" value="1"/>
</dbReference>
<dbReference type="SMART" id="SM00720">
    <property type="entry name" value="calpain_III"/>
    <property type="match status" value="1"/>
</dbReference>
<feature type="domain" description="RRM" evidence="10">
    <location>
        <begin position="554"/>
        <end position="630"/>
    </location>
</feature>
<dbReference type="InterPro" id="IPR000504">
    <property type="entry name" value="RRM_dom"/>
</dbReference>
<dbReference type="GO" id="GO:0006508">
    <property type="term" value="P:proteolysis"/>
    <property type="evidence" value="ECO:0007669"/>
    <property type="project" value="UniProtKB-KW"/>
</dbReference>
<dbReference type="FunFam" id="3.90.70.10:FF:000114">
    <property type="entry name" value="Calpain a"/>
    <property type="match status" value="1"/>
</dbReference>
<dbReference type="SMART" id="SM00230">
    <property type="entry name" value="CysPc"/>
    <property type="match status" value="1"/>
</dbReference>
<dbReference type="GO" id="GO:0005737">
    <property type="term" value="C:cytoplasm"/>
    <property type="evidence" value="ECO:0007669"/>
    <property type="project" value="TreeGrafter"/>
</dbReference>
<accession>A0A819WXV5</accession>
<dbReference type="GO" id="GO:0003723">
    <property type="term" value="F:RNA binding"/>
    <property type="evidence" value="ECO:0007669"/>
    <property type="project" value="UniProtKB-UniRule"/>
</dbReference>
<sequence length="762" mass="87567">MAKRTFYHFNDQDYETLIERHNARHLFKDQTFGNKKSSLGYTPQFLEKFRDVIWKRPYEICENPQFIVNGANKHDPDQGRLGNCWFIAAVSLITQNRIVFERVCPDQTFNQGFYAGIIFGYIWIDIVVDDYLPTVDDHLILCRNKQEEHEFWIALLEKAYAKLYGSYESLKGGIITEALVDMTGGIGELFYMEDIMNNDLFWQTINTALNHGAMIGCSSLKGKTEHESRFSNGLIGKHAYAVTDATVLKCEDGEVVKLVCCRNPWGTKDEWIGDWCDRDEINWNRVHWKKRQELYHKKPDGEFWISYFDWLSNFRKVGICHLLPGLLESRSNDRSKNYIPWHQAQYNGNWTTGPPASGRRNFEIEDFLKDPQYLIDVAKMDSDHDDGLCTVICTCLQKHTRQTGGQGAENYIRLQLYRIKDAVVDTRKIQDDKFYLTDLKRQRNEESSTGRREVTVTFRVKPGYYILIPSIRDKDRKGEFFIRIFTESAPRGRSSITRPLSIPSAGLIDSDDEENSDDEQLYVRRFQKNNEQQSEVERKEDVQRQERMNKYQGVNLYIKNLDDTIDDGRLRKEFSKFGTIYSATIMSKNGRSKGFGFVCFSAPDEATKAVTEMNGSIVGSKPLYVAIDQSKEERRMHLTNQHMQRIATSRVPPQMQLPFPNGMGGMMSYLPTPMSPSQPRNFFPPTAMPSYRPAQPRWSSTATAGGMRPQGGPQMIGMQMQQSAMAAQRSAAMANSTPRQGMPMGTRPIPASRQMMGTNSTP</sequence>
<dbReference type="InterPro" id="IPR022684">
    <property type="entry name" value="Calpain_cysteine_protease"/>
</dbReference>
<keyword evidence="4 8" id="KW-0378">Hydrolase</keyword>
<feature type="active site" evidence="6 8">
    <location>
        <position position="263"/>
    </location>
</feature>
<gene>
    <name evidence="12" type="ORF">KXQ929_LOCUS36194</name>
</gene>